<evidence type="ECO:0000313" key="2">
    <source>
        <dbReference type="EMBL" id="MEO1771479.1"/>
    </source>
</evidence>
<dbReference type="Proteomes" id="UP000664357">
    <property type="component" value="Unassembled WGS sequence"/>
</dbReference>
<feature type="transmembrane region" description="Helical" evidence="1">
    <location>
        <begin position="15"/>
        <end position="43"/>
    </location>
</feature>
<keyword evidence="1" id="KW-0472">Membrane</keyword>
<dbReference type="EMBL" id="JAFREL020000003">
    <property type="protein sequence ID" value="MEO1771479.1"/>
    <property type="molecule type" value="Genomic_DNA"/>
</dbReference>
<feature type="transmembrane region" description="Helical" evidence="1">
    <location>
        <begin position="63"/>
        <end position="83"/>
    </location>
</feature>
<dbReference type="Pfam" id="PF07784">
    <property type="entry name" value="DUF1622"/>
    <property type="match status" value="1"/>
</dbReference>
<organism evidence="2 3">
    <name type="scientific">Candidatus Enterococcus ferrettii</name>
    <dbReference type="NCBI Taxonomy" id="2815324"/>
    <lineage>
        <taxon>Bacteria</taxon>
        <taxon>Bacillati</taxon>
        <taxon>Bacillota</taxon>
        <taxon>Bacilli</taxon>
        <taxon>Lactobacillales</taxon>
        <taxon>Enterococcaceae</taxon>
        <taxon>Enterococcus</taxon>
    </lineage>
</organism>
<reference evidence="2 3" key="2">
    <citation type="submission" date="2024-02" db="EMBL/GenBank/DDBJ databases">
        <title>The Genome Sequence of Enterococcus sp. DIV0159.</title>
        <authorList>
            <person name="Earl A."/>
            <person name="Manson A."/>
            <person name="Gilmore M."/>
            <person name="Sanders J."/>
            <person name="Shea T."/>
            <person name="Howe W."/>
            <person name="Livny J."/>
            <person name="Cuomo C."/>
            <person name="Neafsey D."/>
            <person name="Birren B."/>
        </authorList>
    </citation>
    <scope>NUCLEOTIDE SEQUENCE [LARGE SCALE GENOMIC DNA]</scope>
    <source>
        <strain evidence="2 3">665A</strain>
    </source>
</reference>
<evidence type="ECO:0000313" key="3">
    <source>
        <dbReference type="Proteomes" id="UP000664357"/>
    </source>
</evidence>
<evidence type="ECO:0008006" key="4">
    <source>
        <dbReference type="Google" id="ProtNLM"/>
    </source>
</evidence>
<name>A0ABV0ES53_9ENTE</name>
<sequence>MDNLTHELLLWMMPAFQIIVFLLNMVSIFIILWGAFTACLDFFKNLFQKKADQVGIALENNFIKAYLGSYVLLSLEVLIIADIIESIINPTFQDIIKLALIVIIRTVISYFLHREIDESPMQAETKKRMQSK</sequence>
<dbReference type="RefSeq" id="WP_207702901.1">
    <property type="nucleotide sequence ID" value="NZ_JAFREL020000003.1"/>
</dbReference>
<accession>A0ABV0ES53</accession>
<protein>
    <recommendedName>
        <fullName evidence="4">DUF1622 domain-containing protein</fullName>
    </recommendedName>
</protein>
<dbReference type="PANTHER" id="PTHR38468">
    <property type="entry name" value="SLL0939 PROTEIN"/>
    <property type="match status" value="1"/>
</dbReference>
<proteinExistence type="predicted"/>
<evidence type="ECO:0000256" key="1">
    <source>
        <dbReference type="SAM" id="Phobius"/>
    </source>
</evidence>
<gene>
    <name evidence="2" type="ORF">JZO67_003460</name>
</gene>
<feature type="transmembrane region" description="Helical" evidence="1">
    <location>
        <begin position="95"/>
        <end position="112"/>
    </location>
</feature>
<dbReference type="PANTHER" id="PTHR38468:SF1">
    <property type="entry name" value="SLL0939 PROTEIN"/>
    <property type="match status" value="1"/>
</dbReference>
<reference evidence="2 3" key="1">
    <citation type="submission" date="2021-03" db="EMBL/GenBank/DDBJ databases">
        <authorList>
            <person name="Gilmore M.S."/>
            <person name="Schwartzman J."/>
            <person name="Van Tyne D."/>
            <person name="Martin M."/>
            <person name="Earl A.M."/>
            <person name="Manson A.L."/>
            <person name="Straub T."/>
            <person name="Salamzade R."/>
            <person name="Saavedra J."/>
            <person name="Lebreton F."/>
            <person name="Prichula J."/>
            <person name="Schaufler K."/>
            <person name="Gaca A."/>
            <person name="Sgardioli B."/>
            <person name="Wagenaar J."/>
            <person name="Strong T."/>
        </authorList>
    </citation>
    <scope>NUCLEOTIDE SEQUENCE [LARGE SCALE GENOMIC DNA]</scope>
    <source>
        <strain evidence="2 3">665A</strain>
    </source>
</reference>
<dbReference type="InterPro" id="IPR012427">
    <property type="entry name" value="DUF1622"/>
</dbReference>
<comment type="caution">
    <text evidence="2">The sequence shown here is derived from an EMBL/GenBank/DDBJ whole genome shotgun (WGS) entry which is preliminary data.</text>
</comment>
<keyword evidence="1" id="KW-0812">Transmembrane</keyword>
<keyword evidence="1" id="KW-1133">Transmembrane helix</keyword>
<keyword evidence="3" id="KW-1185">Reference proteome</keyword>